<accession>A0A7T8H0J9</accession>
<name>A0A7T8H0J9_CALRO</name>
<organism evidence="1 2">
    <name type="scientific">Caligus rogercresseyi</name>
    <name type="common">Sea louse</name>
    <dbReference type="NCBI Taxonomy" id="217165"/>
    <lineage>
        <taxon>Eukaryota</taxon>
        <taxon>Metazoa</taxon>
        <taxon>Ecdysozoa</taxon>
        <taxon>Arthropoda</taxon>
        <taxon>Crustacea</taxon>
        <taxon>Multicrustacea</taxon>
        <taxon>Hexanauplia</taxon>
        <taxon>Copepoda</taxon>
        <taxon>Siphonostomatoida</taxon>
        <taxon>Caligidae</taxon>
        <taxon>Caligus</taxon>
    </lineage>
</organism>
<proteinExistence type="predicted"/>
<gene>
    <name evidence="1" type="ORF">FKW44_015140</name>
</gene>
<evidence type="ECO:0000313" key="1">
    <source>
        <dbReference type="EMBL" id="QQP40926.1"/>
    </source>
</evidence>
<keyword evidence="2" id="KW-1185">Reference proteome</keyword>
<protein>
    <submittedName>
        <fullName evidence="1">Uncharacterized protein</fullName>
    </submittedName>
</protein>
<dbReference type="AlphaFoldDB" id="A0A7T8H0J9"/>
<dbReference type="OrthoDB" id="8040188at2759"/>
<evidence type="ECO:0000313" key="2">
    <source>
        <dbReference type="Proteomes" id="UP000595437"/>
    </source>
</evidence>
<dbReference type="Proteomes" id="UP000595437">
    <property type="component" value="Chromosome 10"/>
</dbReference>
<dbReference type="EMBL" id="CP045899">
    <property type="protein sequence ID" value="QQP40926.1"/>
    <property type="molecule type" value="Genomic_DNA"/>
</dbReference>
<reference evidence="2" key="1">
    <citation type="submission" date="2021-01" db="EMBL/GenBank/DDBJ databases">
        <title>Caligus Genome Assembly.</title>
        <authorList>
            <person name="Gallardo-Escarate C."/>
        </authorList>
    </citation>
    <scope>NUCLEOTIDE SEQUENCE [LARGE SCALE GENOMIC DNA]</scope>
</reference>
<sequence>MNVNCRYCNAMKYPAETPGLCCANGKVRLDDLQETPDHLRNLLLGQSPDSKNFMRNIRAYNSAFQMNDADRRGWLPTLPPKDA</sequence>